<evidence type="ECO:0000313" key="7">
    <source>
        <dbReference type="EMBL" id="MBB5180006.1"/>
    </source>
</evidence>
<evidence type="ECO:0000313" key="8">
    <source>
        <dbReference type="Proteomes" id="UP000525923"/>
    </source>
</evidence>
<feature type="binding site" evidence="4">
    <location>
        <position position="171"/>
    </location>
    <ligand>
        <name>glycerol</name>
        <dbReference type="ChEBI" id="CHEBI:17754"/>
    </ligand>
</feature>
<feature type="domain" description="Alcohol dehydrogenase iron-type/glycerol dehydrogenase GldA" evidence="6">
    <location>
        <begin position="10"/>
        <end position="141"/>
    </location>
</feature>
<dbReference type="InterPro" id="IPR016205">
    <property type="entry name" value="Glycerol_DH"/>
</dbReference>
<name>A0A7W8CR23_9BACL</name>
<keyword evidence="5" id="KW-0520">NAD</keyword>
<feature type="binding site" evidence="4">
    <location>
        <position position="255"/>
    </location>
    <ligand>
        <name>glycerol</name>
        <dbReference type="ChEBI" id="CHEBI:17754"/>
    </ligand>
</feature>
<evidence type="ECO:0000256" key="5">
    <source>
        <dbReference type="PIRSR" id="PIRSR000112-3"/>
    </source>
</evidence>
<feature type="binding site" evidence="5">
    <location>
        <begin position="94"/>
        <end position="98"/>
    </location>
    <ligand>
        <name>NAD(+)</name>
        <dbReference type="ChEBI" id="CHEBI:57540"/>
    </ligand>
</feature>
<dbReference type="RefSeq" id="WP_135504395.1">
    <property type="nucleotide sequence ID" value="NZ_JACHHE010000003.1"/>
</dbReference>
<dbReference type="EC" id="1.1.-.-" evidence="7"/>
<evidence type="ECO:0000256" key="3">
    <source>
        <dbReference type="ARBA" id="ARBA00023002"/>
    </source>
</evidence>
<dbReference type="GO" id="GO:0016614">
    <property type="term" value="F:oxidoreductase activity, acting on CH-OH group of donors"/>
    <property type="evidence" value="ECO:0007669"/>
    <property type="project" value="InterPro"/>
</dbReference>
<keyword evidence="2 4" id="KW-0479">Metal-binding</keyword>
<protein>
    <submittedName>
        <fullName evidence="7">Putative oxidoreductase</fullName>
        <ecNumber evidence="7">1.1.-.-</ecNumber>
    </submittedName>
</protein>
<dbReference type="PANTHER" id="PTHR43616">
    <property type="entry name" value="GLYCEROL DEHYDROGENASE"/>
    <property type="match status" value="1"/>
</dbReference>
<feature type="binding site" evidence="5">
    <location>
        <position position="125"/>
    </location>
    <ligand>
        <name>NAD(+)</name>
        <dbReference type="ChEBI" id="CHEBI:57540"/>
    </ligand>
</feature>
<evidence type="ECO:0000256" key="4">
    <source>
        <dbReference type="PIRSR" id="PIRSR000112-1"/>
    </source>
</evidence>
<reference evidence="7 8" key="1">
    <citation type="submission" date="2020-08" db="EMBL/GenBank/DDBJ databases">
        <title>Genomic Encyclopedia of Type Strains, Phase IV (KMG-IV): sequencing the most valuable type-strain genomes for metagenomic binning, comparative biology and taxonomic classification.</title>
        <authorList>
            <person name="Goeker M."/>
        </authorList>
    </citation>
    <scope>NUCLEOTIDE SEQUENCE [LARGE SCALE GENOMIC DNA]</scope>
    <source>
        <strain evidence="7 8">DSM 15895</strain>
    </source>
</reference>
<comment type="caution">
    <text evidence="7">The sequence shown here is derived from an EMBL/GenBank/DDBJ whole genome shotgun (WGS) entry which is preliminary data.</text>
</comment>
<organism evidence="7 8">
    <name type="scientific">Planococcus koreensis</name>
    <dbReference type="NCBI Taxonomy" id="112331"/>
    <lineage>
        <taxon>Bacteria</taxon>
        <taxon>Bacillati</taxon>
        <taxon>Bacillota</taxon>
        <taxon>Bacilli</taxon>
        <taxon>Bacillales</taxon>
        <taxon>Caryophanaceae</taxon>
        <taxon>Planococcus</taxon>
    </lineage>
</organism>
<proteinExistence type="inferred from homology"/>
<keyword evidence="8" id="KW-1185">Reference proteome</keyword>
<accession>A0A7W8CR23</accession>
<feature type="binding site" evidence="5">
    <location>
        <begin position="116"/>
        <end position="119"/>
    </location>
    <ligand>
        <name>NAD(+)</name>
        <dbReference type="ChEBI" id="CHEBI:57540"/>
    </ligand>
</feature>
<feature type="binding site" evidence="4">
    <location>
        <position position="272"/>
    </location>
    <ligand>
        <name>glycerol</name>
        <dbReference type="ChEBI" id="CHEBI:17754"/>
    </ligand>
</feature>
<dbReference type="GO" id="GO:0046872">
    <property type="term" value="F:metal ion binding"/>
    <property type="evidence" value="ECO:0007669"/>
    <property type="project" value="UniProtKB-KW"/>
</dbReference>
<dbReference type="Pfam" id="PF00465">
    <property type="entry name" value="Fe-ADH"/>
    <property type="match status" value="1"/>
</dbReference>
<evidence type="ECO:0000256" key="1">
    <source>
        <dbReference type="ARBA" id="ARBA00007358"/>
    </source>
</evidence>
<feature type="binding site" evidence="5">
    <location>
        <position position="131"/>
    </location>
    <ligand>
        <name>NAD(+)</name>
        <dbReference type="ChEBI" id="CHEBI:57540"/>
    </ligand>
</feature>
<dbReference type="InterPro" id="IPR001670">
    <property type="entry name" value="ADH_Fe/GldA"/>
</dbReference>
<comment type="cofactor">
    <cofactor evidence="4">
        <name>Zn(2+)</name>
        <dbReference type="ChEBI" id="CHEBI:29105"/>
    </cofactor>
    <text evidence="4">Binds 1 zinc ion per subunit.</text>
</comment>
<gene>
    <name evidence="7" type="ORF">HNQ44_001430</name>
</gene>
<dbReference type="Proteomes" id="UP000525923">
    <property type="component" value="Unassembled WGS sequence"/>
</dbReference>
<dbReference type="OrthoDB" id="5198708at2"/>
<comment type="similarity">
    <text evidence="1">Belongs to the iron-containing alcohol dehydrogenase family.</text>
</comment>
<dbReference type="PIRSF" id="PIRSF000112">
    <property type="entry name" value="Glycerol_dehydrogenase"/>
    <property type="match status" value="1"/>
</dbReference>
<dbReference type="PROSITE" id="PS00913">
    <property type="entry name" value="ADH_IRON_1"/>
    <property type="match status" value="1"/>
</dbReference>
<dbReference type="Gene3D" id="1.20.1090.10">
    <property type="entry name" value="Dehydroquinate synthase-like - alpha domain"/>
    <property type="match status" value="1"/>
</dbReference>
<evidence type="ECO:0000256" key="2">
    <source>
        <dbReference type="ARBA" id="ARBA00022723"/>
    </source>
</evidence>
<dbReference type="CDD" id="cd08172">
    <property type="entry name" value="GlyDH-like"/>
    <property type="match status" value="1"/>
</dbReference>
<evidence type="ECO:0000259" key="6">
    <source>
        <dbReference type="Pfam" id="PF00465"/>
    </source>
</evidence>
<dbReference type="PANTHER" id="PTHR43616:SF3">
    <property type="entry name" value="HYDROXYCARBOXYLATE DEHYDROGENASE A"/>
    <property type="match status" value="1"/>
</dbReference>
<sequence>MEEIIVKGAPAEYSCNAGVLDRLEDKLIKRNIKKVLILTGTKSWQALRPYFPDLDGVEAAFELYRGESSLEEIGRVAEIAQSLGADAIIGAGGGKVLDIAKGVAHETGIQSVLIPTLASNCAPWTPLSVIYTEEGTMTHYTVFPGSVDLLLVEPRVLIDAPVAMLVAGIGDTIAKWFEADVQISRFEDPPIALKIAHYTAKLCADEMFEHAEAAIADAKQRKLSNAFIKVAETIIMLGGMVGGFGDKYGRVAGAHAIHNAMTIAPESHQALHGDKVAYGVLVQLLLEGKAAEAEELEGFYQKIGLPASLKDLGIPSRWIDDIAVHSVREGETIHVLKEEPIRADEVAAVMLELEEQAVESFEETASDRNLYYQNALNRD</sequence>
<dbReference type="EMBL" id="JACHHE010000003">
    <property type="protein sequence ID" value="MBB5180006.1"/>
    <property type="molecule type" value="Genomic_DNA"/>
</dbReference>
<dbReference type="InterPro" id="IPR018211">
    <property type="entry name" value="ADH_Fe_CS"/>
</dbReference>
<keyword evidence="3 7" id="KW-0560">Oxidoreductase</keyword>
<feature type="binding site" evidence="5">
    <location>
        <position position="127"/>
    </location>
    <ligand>
        <name>NAD(+)</name>
        <dbReference type="ChEBI" id="CHEBI:57540"/>
    </ligand>
</feature>
<dbReference type="Gene3D" id="3.40.50.1970">
    <property type="match status" value="1"/>
</dbReference>
<dbReference type="SUPFAM" id="SSF56796">
    <property type="entry name" value="Dehydroquinate synthase-like"/>
    <property type="match status" value="1"/>
</dbReference>
<dbReference type="AlphaFoldDB" id="A0A7W8CR23"/>
<keyword evidence="4" id="KW-0862">Zinc</keyword>